<dbReference type="AlphaFoldDB" id="S7P598"/>
<keyword evidence="2" id="KW-1185">Reference proteome</keyword>
<sequence length="59" mass="6408">MAETQGLPSGSFPSNREAGNEPLQWGVRNAVASLAHLGCYGLCWEGFLEKVMLQQGLEE</sequence>
<name>S7P598_MYOBR</name>
<proteinExistence type="predicted"/>
<accession>S7P598</accession>
<evidence type="ECO:0000313" key="1">
    <source>
        <dbReference type="EMBL" id="EPQ02757.1"/>
    </source>
</evidence>
<reference evidence="1 2" key="1">
    <citation type="journal article" date="2013" name="Nat. Commun.">
        <title>Genome analysis reveals insights into physiology and longevity of the Brandt's bat Myotis brandtii.</title>
        <authorList>
            <person name="Seim I."/>
            <person name="Fang X."/>
            <person name="Xiong Z."/>
            <person name="Lobanov A.V."/>
            <person name="Huang Z."/>
            <person name="Ma S."/>
            <person name="Feng Y."/>
            <person name="Turanov A.A."/>
            <person name="Zhu Y."/>
            <person name="Lenz T.L."/>
            <person name="Gerashchenko M.V."/>
            <person name="Fan D."/>
            <person name="Hee Yim S."/>
            <person name="Yao X."/>
            <person name="Jordan D."/>
            <person name="Xiong Y."/>
            <person name="Ma Y."/>
            <person name="Lyapunov A.N."/>
            <person name="Chen G."/>
            <person name="Kulakova O.I."/>
            <person name="Sun Y."/>
            <person name="Lee S.G."/>
            <person name="Bronson R.T."/>
            <person name="Moskalev A.A."/>
            <person name="Sunyaev S.R."/>
            <person name="Zhang G."/>
            <person name="Krogh A."/>
            <person name="Wang J."/>
            <person name="Gladyshev V.N."/>
        </authorList>
    </citation>
    <scope>NUCLEOTIDE SEQUENCE [LARGE SCALE GENOMIC DNA]</scope>
</reference>
<protein>
    <submittedName>
        <fullName evidence="1">Uncharacterized protein</fullName>
    </submittedName>
</protein>
<evidence type="ECO:0000313" key="2">
    <source>
        <dbReference type="Proteomes" id="UP000052978"/>
    </source>
</evidence>
<gene>
    <name evidence="1" type="ORF">D623_10015732</name>
</gene>
<dbReference type="EMBL" id="KE161258">
    <property type="protein sequence ID" value="EPQ02757.1"/>
    <property type="molecule type" value="Genomic_DNA"/>
</dbReference>
<organism evidence="1 2">
    <name type="scientific">Myotis brandtii</name>
    <name type="common">Brandt's bat</name>
    <dbReference type="NCBI Taxonomy" id="109478"/>
    <lineage>
        <taxon>Eukaryota</taxon>
        <taxon>Metazoa</taxon>
        <taxon>Chordata</taxon>
        <taxon>Craniata</taxon>
        <taxon>Vertebrata</taxon>
        <taxon>Euteleostomi</taxon>
        <taxon>Mammalia</taxon>
        <taxon>Eutheria</taxon>
        <taxon>Laurasiatheria</taxon>
        <taxon>Chiroptera</taxon>
        <taxon>Yangochiroptera</taxon>
        <taxon>Vespertilionidae</taxon>
        <taxon>Myotis</taxon>
    </lineage>
</organism>
<dbReference type="Proteomes" id="UP000052978">
    <property type="component" value="Unassembled WGS sequence"/>
</dbReference>